<dbReference type="InterPro" id="IPR024368">
    <property type="entry name" value="Ecl1/2/3"/>
</dbReference>
<feature type="compositionally biased region" description="Low complexity" evidence="1">
    <location>
        <begin position="30"/>
        <end position="51"/>
    </location>
</feature>
<proteinExistence type="predicted"/>
<dbReference type="OrthoDB" id="3599883at2759"/>
<dbReference type="EMBL" id="CDHN01000002">
    <property type="protein sequence ID" value="CEJ89375.1"/>
    <property type="molecule type" value="Genomic_DNA"/>
</dbReference>
<name>A0A0A1TG30_9HYPO</name>
<dbReference type="AlphaFoldDB" id="A0A0A1TG30"/>
<evidence type="ECO:0000313" key="3">
    <source>
        <dbReference type="Proteomes" id="UP000039046"/>
    </source>
</evidence>
<sequence length="260" mass="28770">MPHSRRKSGGYVSATSSDGNRKTVVASDFTRTVRTSVPRRYTPTSSTSSSSQKISKMAKPKAEVYDDEAESFPQFCMTCEKQFVPIDDKFLYCSESCRHSDQSSTSSASSSTLTLGLYGSHDHSEFHYHEPARDIIPQASPSRPTSTLFASSPSSYDEYHSHHESAVEALRYSLNNMAVRPPSPVSPTSGSIWPFRRASAAPSVSSNEDSYHKPGYMTSATFDPGYYHYNGAAERPLPTRQPYGYSRSKSTELVTPILTR</sequence>
<organism evidence="2 3">
    <name type="scientific">[Torrubiella] hemipterigena</name>
    <dbReference type="NCBI Taxonomy" id="1531966"/>
    <lineage>
        <taxon>Eukaryota</taxon>
        <taxon>Fungi</taxon>
        <taxon>Dikarya</taxon>
        <taxon>Ascomycota</taxon>
        <taxon>Pezizomycotina</taxon>
        <taxon>Sordariomycetes</taxon>
        <taxon>Hypocreomycetidae</taxon>
        <taxon>Hypocreales</taxon>
        <taxon>Clavicipitaceae</taxon>
        <taxon>Clavicipitaceae incertae sedis</taxon>
        <taxon>'Torrubiella' clade</taxon>
    </lineage>
</organism>
<evidence type="ECO:0000313" key="2">
    <source>
        <dbReference type="EMBL" id="CEJ89375.1"/>
    </source>
</evidence>
<reference evidence="2 3" key="1">
    <citation type="journal article" date="2015" name="Genome Announc.">
        <title>Draft Genome Sequence and Gene Annotation of the Entomopathogenic Fungus Verticillium hemipterigenum.</title>
        <authorList>
            <person name="Horn F."/>
            <person name="Habel A."/>
            <person name="Scharf D.H."/>
            <person name="Dworschak J."/>
            <person name="Brakhage A.A."/>
            <person name="Guthke R."/>
            <person name="Hertweck C."/>
            <person name="Linde J."/>
        </authorList>
    </citation>
    <scope>NUCLEOTIDE SEQUENCE [LARGE SCALE GENOMIC DNA]</scope>
</reference>
<dbReference type="Proteomes" id="UP000039046">
    <property type="component" value="Unassembled WGS sequence"/>
</dbReference>
<feature type="region of interest" description="Disordered" evidence="1">
    <location>
        <begin position="1"/>
        <end position="59"/>
    </location>
</feature>
<gene>
    <name evidence="2" type="ORF">VHEMI05220</name>
</gene>
<evidence type="ECO:0008006" key="4">
    <source>
        <dbReference type="Google" id="ProtNLM"/>
    </source>
</evidence>
<accession>A0A0A1TG30</accession>
<evidence type="ECO:0000256" key="1">
    <source>
        <dbReference type="SAM" id="MobiDB-lite"/>
    </source>
</evidence>
<keyword evidence="3" id="KW-1185">Reference proteome</keyword>
<dbReference type="HOGENOM" id="CLU_1111612_0_0_1"/>
<dbReference type="Pfam" id="PF12855">
    <property type="entry name" value="Ecl1"/>
    <property type="match status" value="1"/>
</dbReference>
<protein>
    <recommendedName>
        <fullName evidence="4">Life-span regulatory factor domain-containing protein</fullName>
    </recommendedName>
</protein>